<dbReference type="KEGG" id="lww:102750640"/>
<evidence type="ECO:0000256" key="1">
    <source>
        <dbReference type="ARBA" id="ARBA00004604"/>
    </source>
</evidence>
<sequence length="360" mass="40792">GAAVEVGRRQVRRGPSPEAQTCFGPGLWERPCFELALLSLIWVVTPFQLVYLKITGTLFPASDFRHPVVTPALVCMSQLLTKCPVLSLQDVVKGLFVCCVFLDYVSLSRRFIPELINFLLGILYVATPNKHGHGYTLVHPFRASGKNSELLVVSDQEDTATWQRRGLSLGWAGGLKGQTKTEANHTRLSCLAVCLALVKRCVLLYGPLPSFQTIMRPLGALLTEHLADGSRPPELQELCRSALADVEKHEQCCRPLVCEKSKPLPLKLFTPRLVRVLEFGKKQGSSKEEQERKRLIHKHKREFKGAVREIRRDNQFLARMQLSETLERDAERKRKVKQLFNSLATQEGEWKALKRKKFKK</sequence>
<dbReference type="RefSeq" id="XP_030891275.1">
    <property type="nucleotide sequence ID" value="XM_031035415.1"/>
</dbReference>
<dbReference type="GO" id="GO:0032040">
    <property type="term" value="C:small-subunit processome"/>
    <property type="evidence" value="ECO:0007669"/>
    <property type="project" value="InterPro"/>
</dbReference>
<proteinExistence type="inferred from homology"/>
<accession>A0A7F8RD11</accession>
<reference evidence="8" key="1">
    <citation type="submission" date="2025-08" db="UniProtKB">
        <authorList>
            <consortium name="RefSeq"/>
        </authorList>
    </citation>
    <scope>IDENTIFICATION</scope>
    <source>
        <tissue evidence="8">Liver</tissue>
    </source>
</reference>
<keyword evidence="5" id="KW-0539">Nucleus</keyword>
<comment type="function">
    <text evidence="6">Involved in nucleolar processing of pre-18S ribosomal RNA. Has a role in the nuclear export of 40S pre-ribosomal subunit to the cytoplasm.</text>
</comment>
<feature type="non-terminal residue" evidence="8">
    <location>
        <position position="1"/>
    </location>
</feature>
<dbReference type="GeneID" id="102750640"/>
<dbReference type="AlphaFoldDB" id="A0A7F8RD11"/>
<keyword evidence="7" id="KW-1185">Reference proteome</keyword>
<name>A0A7F8RD11_LEPWE</name>
<dbReference type="GO" id="GO:0030490">
    <property type="term" value="P:maturation of SSU-rRNA"/>
    <property type="evidence" value="ECO:0007669"/>
    <property type="project" value="TreeGrafter"/>
</dbReference>
<evidence type="ECO:0000256" key="4">
    <source>
        <dbReference type="ARBA" id="ARBA00022552"/>
    </source>
</evidence>
<evidence type="ECO:0000256" key="2">
    <source>
        <dbReference type="ARBA" id="ARBA00007466"/>
    </source>
</evidence>
<evidence type="ECO:0000256" key="5">
    <source>
        <dbReference type="ARBA" id="ARBA00023242"/>
    </source>
</evidence>
<dbReference type="Pfam" id="PF04147">
    <property type="entry name" value="Nop14"/>
    <property type="match status" value="1"/>
</dbReference>
<comment type="subcellular location">
    <subcellularLocation>
        <location evidence="1">Nucleus</location>
        <location evidence="1">Nucleolus</location>
    </subcellularLocation>
</comment>
<gene>
    <name evidence="8" type="primary">NOP14</name>
</gene>
<dbReference type="InterPro" id="IPR007276">
    <property type="entry name" value="Nop14"/>
</dbReference>
<keyword evidence="4" id="KW-0698">rRNA processing</keyword>
<dbReference type="OrthoDB" id="441771at2759"/>
<evidence type="ECO:0000313" key="8">
    <source>
        <dbReference type="RefSeq" id="XP_030891275.1"/>
    </source>
</evidence>
<protein>
    <submittedName>
        <fullName evidence="8">Nucleolar protein 14</fullName>
    </submittedName>
</protein>
<evidence type="ECO:0000256" key="3">
    <source>
        <dbReference type="ARBA" id="ARBA00022517"/>
    </source>
</evidence>
<dbReference type="PANTHER" id="PTHR23183">
    <property type="entry name" value="NOP14"/>
    <property type="match status" value="1"/>
</dbReference>
<dbReference type="PANTHER" id="PTHR23183:SF0">
    <property type="entry name" value="NUCLEOLAR PROTEIN 14"/>
    <property type="match status" value="1"/>
</dbReference>
<evidence type="ECO:0000313" key="7">
    <source>
        <dbReference type="Proteomes" id="UP000245341"/>
    </source>
</evidence>
<organism evidence="7 8">
    <name type="scientific">Leptonychotes weddellii</name>
    <name type="common">Weddell seal</name>
    <name type="synonym">Otaria weddellii</name>
    <dbReference type="NCBI Taxonomy" id="9713"/>
    <lineage>
        <taxon>Eukaryota</taxon>
        <taxon>Metazoa</taxon>
        <taxon>Chordata</taxon>
        <taxon>Craniata</taxon>
        <taxon>Vertebrata</taxon>
        <taxon>Euteleostomi</taxon>
        <taxon>Mammalia</taxon>
        <taxon>Eutheria</taxon>
        <taxon>Laurasiatheria</taxon>
        <taxon>Carnivora</taxon>
        <taxon>Caniformia</taxon>
        <taxon>Pinnipedia</taxon>
        <taxon>Phocidae</taxon>
        <taxon>Monachinae</taxon>
        <taxon>Lobodontini</taxon>
        <taxon>Leptonychotes</taxon>
    </lineage>
</organism>
<comment type="similarity">
    <text evidence="2">Belongs to the NOP14 family.</text>
</comment>
<dbReference type="GO" id="GO:0030692">
    <property type="term" value="C:Noc4p-Nop14p complex"/>
    <property type="evidence" value="ECO:0007669"/>
    <property type="project" value="TreeGrafter"/>
</dbReference>
<keyword evidence="3" id="KW-0690">Ribosome biogenesis</keyword>
<dbReference type="CTD" id="8602"/>
<evidence type="ECO:0000256" key="6">
    <source>
        <dbReference type="ARBA" id="ARBA00024695"/>
    </source>
</evidence>
<dbReference type="Proteomes" id="UP000245341">
    <property type="component" value="Unplaced"/>
</dbReference>